<feature type="region of interest" description="Disordered" evidence="1">
    <location>
        <begin position="116"/>
        <end position="143"/>
    </location>
</feature>
<evidence type="ECO:0000313" key="4">
    <source>
        <dbReference type="Proteomes" id="UP001487740"/>
    </source>
</evidence>
<protein>
    <submittedName>
        <fullName evidence="3">Uncharacterized protein</fullName>
    </submittedName>
</protein>
<name>A0AAW0T9Y4_SCYPA</name>
<gene>
    <name evidence="3" type="ORF">O3P69_009339</name>
</gene>
<sequence>MPTILSVVAHGPSRWLTGHPPENCRFQKLRILNYTNWDRCIHPPSTTSEKSSTPKLTLEKIMIITTSAAGVVAVGVMVMVVFYWKWKAVISPRPATLSPPPDQHVIENDIYEPFDGDANDAAPQTFQNDLYESFSGHERRRDT</sequence>
<dbReference type="EMBL" id="JARAKH010000035">
    <property type="protein sequence ID" value="KAK8384463.1"/>
    <property type="molecule type" value="Genomic_DNA"/>
</dbReference>
<organism evidence="3 4">
    <name type="scientific">Scylla paramamosain</name>
    <name type="common">Mud crab</name>
    <dbReference type="NCBI Taxonomy" id="85552"/>
    <lineage>
        <taxon>Eukaryota</taxon>
        <taxon>Metazoa</taxon>
        <taxon>Ecdysozoa</taxon>
        <taxon>Arthropoda</taxon>
        <taxon>Crustacea</taxon>
        <taxon>Multicrustacea</taxon>
        <taxon>Malacostraca</taxon>
        <taxon>Eumalacostraca</taxon>
        <taxon>Eucarida</taxon>
        <taxon>Decapoda</taxon>
        <taxon>Pleocyemata</taxon>
        <taxon>Brachyura</taxon>
        <taxon>Eubrachyura</taxon>
        <taxon>Portunoidea</taxon>
        <taxon>Portunidae</taxon>
        <taxon>Portuninae</taxon>
        <taxon>Scylla</taxon>
    </lineage>
</organism>
<dbReference type="Proteomes" id="UP001487740">
    <property type="component" value="Unassembled WGS sequence"/>
</dbReference>
<evidence type="ECO:0000256" key="1">
    <source>
        <dbReference type="SAM" id="MobiDB-lite"/>
    </source>
</evidence>
<keyword evidence="4" id="KW-1185">Reference proteome</keyword>
<feature type="transmembrane region" description="Helical" evidence="2">
    <location>
        <begin position="61"/>
        <end position="84"/>
    </location>
</feature>
<keyword evidence="2" id="KW-1133">Transmembrane helix</keyword>
<evidence type="ECO:0000313" key="3">
    <source>
        <dbReference type="EMBL" id="KAK8384463.1"/>
    </source>
</evidence>
<evidence type="ECO:0000256" key="2">
    <source>
        <dbReference type="SAM" id="Phobius"/>
    </source>
</evidence>
<comment type="caution">
    <text evidence="3">The sequence shown here is derived from an EMBL/GenBank/DDBJ whole genome shotgun (WGS) entry which is preliminary data.</text>
</comment>
<keyword evidence="2" id="KW-0812">Transmembrane</keyword>
<keyword evidence="2" id="KW-0472">Membrane</keyword>
<reference evidence="3 4" key="1">
    <citation type="submission" date="2023-03" db="EMBL/GenBank/DDBJ databases">
        <title>High-quality genome of Scylla paramamosain provides insights in environmental adaptation.</title>
        <authorList>
            <person name="Zhang L."/>
        </authorList>
    </citation>
    <scope>NUCLEOTIDE SEQUENCE [LARGE SCALE GENOMIC DNA]</scope>
    <source>
        <strain evidence="3">LZ_2023a</strain>
        <tissue evidence="3">Muscle</tissue>
    </source>
</reference>
<accession>A0AAW0T9Y4</accession>
<proteinExistence type="predicted"/>
<dbReference type="AlphaFoldDB" id="A0AAW0T9Y4"/>